<keyword evidence="6" id="KW-0812">Transmembrane</keyword>
<dbReference type="GO" id="GO:0004674">
    <property type="term" value="F:protein serine/threonine kinase activity"/>
    <property type="evidence" value="ECO:0007669"/>
    <property type="project" value="UniProtKB-KW"/>
</dbReference>
<evidence type="ECO:0000256" key="3">
    <source>
        <dbReference type="ARBA" id="ARBA00022741"/>
    </source>
</evidence>
<dbReference type="PROSITE" id="PS50011">
    <property type="entry name" value="PROTEIN_KINASE_DOM"/>
    <property type="match status" value="1"/>
</dbReference>
<dbReference type="SMART" id="SM00331">
    <property type="entry name" value="PP2C_SIG"/>
    <property type="match status" value="1"/>
</dbReference>
<name>A0A1I0EBG6_THASX</name>
<evidence type="ECO:0000256" key="2">
    <source>
        <dbReference type="ARBA" id="ARBA00022679"/>
    </source>
</evidence>
<dbReference type="InterPro" id="IPR011009">
    <property type="entry name" value="Kinase-like_dom_sf"/>
</dbReference>
<dbReference type="InterPro" id="IPR001932">
    <property type="entry name" value="PPM-type_phosphatase-like_dom"/>
</dbReference>
<keyword evidence="5" id="KW-0067">ATP-binding</keyword>
<dbReference type="Proteomes" id="UP000199308">
    <property type="component" value="Unassembled WGS sequence"/>
</dbReference>
<accession>A0A1I0EBG6</accession>
<dbReference type="AlphaFoldDB" id="A0A1I0EBG6"/>
<evidence type="ECO:0000259" key="7">
    <source>
        <dbReference type="PROSITE" id="PS50011"/>
    </source>
</evidence>
<dbReference type="PROSITE" id="PS51746">
    <property type="entry name" value="PPM_2"/>
    <property type="match status" value="1"/>
</dbReference>
<dbReference type="InterPro" id="IPR000719">
    <property type="entry name" value="Prot_kinase_dom"/>
</dbReference>
<dbReference type="InterPro" id="IPR036457">
    <property type="entry name" value="PPM-type-like_dom_sf"/>
</dbReference>
<feature type="transmembrane region" description="Helical" evidence="6">
    <location>
        <begin position="562"/>
        <end position="581"/>
    </location>
</feature>
<dbReference type="OrthoDB" id="9801841at2"/>
<keyword evidence="6" id="KW-0472">Membrane</keyword>
<evidence type="ECO:0000313" key="10">
    <source>
        <dbReference type="Proteomes" id="UP000199308"/>
    </source>
</evidence>
<evidence type="ECO:0000313" key="9">
    <source>
        <dbReference type="EMBL" id="SET42369.1"/>
    </source>
</evidence>
<dbReference type="SUPFAM" id="SSF81606">
    <property type="entry name" value="PP2C-like"/>
    <property type="match status" value="1"/>
</dbReference>
<evidence type="ECO:0000259" key="8">
    <source>
        <dbReference type="PROSITE" id="PS51746"/>
    </source>
</evidence>
<dbReference type="Gene3D" id="1.10.510.10">
    <property type="entry name" value="Transferase(Phosphotransferase) domain 1"/>
    <property type="match status" value="1"/>
</dbReference>
<dbReference type="CDD" id="cd00143">
    <property type="entry name" value="PP2Cc"/>
    <property type="match status" value="1"/>
</dbReference>
<dbReference type="Pfam" id="PF00069">
    <property type="entry name" value="Pkinase"/>
    <property type="match status" value="1"/>
</dbReference>
<dbReference type="STRING" id="349064.SAMN05660429_01801"/>
<dbReference type="InterPro" id="IPR008271">
    <property type="entry name" value="Ser/Thr_kinase_AS"/>
</dbReference>
<reference evidence="9 10" key="1">
    <citation type="submission" date="2016-10" db="EMBL/GenBank/DDBJ databases">
        <authorList>
            <person name="de Groot N.N."/>
        </authorList>
    </citation>
    <scope>NUCLEOTIDE SEQUENCE [LARGE SCALE GENOMIC DNA]</scope>
    <source>
        <strain evidence="9 10">DSM 19706</strain>
    </source>
</reference>
<keyword evidence="3" id="KW-0547">Nucleotide-binding</keyword>
<evidence type="ECO:0000256" key="5">
    <source>
        <dbReference type="ARBA" id="ARBA00022840"/>
    </source>
</evidence>
<dbReference type="PROSITE" id="PS00108">
    <property type="entry name" value="PROTEIN_KINASE_ST"/>
    <property type="match status" value="1"/>
</dbReference>
<dbReference type="Gene3D" id="3.60.40.10">
    <property type="entry name" value="PPM-type phosphatase domain"/>
    <property type="match status" value="1"/>
</dbReference>
<dbReference type="RefSeq" id="WP_093329406.1">
    <property type="nucleotide sequence ID" value="NZ_AP027363.1"/>
</dbReference>
<dbReference type="GO" id="GO:0005524">
    <property type="term" value="F:ATP binding"/>
    <property type="evidence" value="ECO:0007669"/>
    <property type="project" value="UniProtKB-KW"/>
</dbReference>
<feature type="domain" description="Protein kinase" evidence="7">
    <location>
        <begin position="276"/>
        <end position="584"/>
    </location>
</feature>
<evidence type="ECO:0000256" key="1">
    <source>
        <dbReference type="ARBA" id="ARBA00022527"/>
    </source>
</evidence>
<gene>
    <name evidence="9" type="ORF">SAMN05660429_01801</name>
</gene>
<feature type="domain" description="PPM-type phosphatase" evidence="8">
    <location>
        <begin position="15"/>
        <end position="243"/>
    </location>
</feature>
<dbReference type="EMBL" id="FOHK01000007">
    <property type="protein sequence ID" value="SET42369.1"/>
    <property type="molecule type" value="Genomic_DNA"/>
</dbReference>
<dbReference type="PANTHER" id="PTHR24351">
    <property type="entry name" value="RIBOSOMAL PROTEIN S6 KINASE"/>
    <property type="match status" value="1"/>
</dbReference>
<organism evidence="9 10">
    <name type="scientific">Thalassotalea agarivorans</name>
    <name type="common">Thalassomonas agarivorans</name>
    <dbReference type="NCBI Taxonomy" id="349064"/>
    <lineage>
        <taxon>Bacteria</taxon>
        <taxon>Pseudomonadati</taxon>
        <taxon>Pseudomonadota</taxon>
        <taxon>Gammaproteobacteria</taxon>
        <taxon>Alteromonadales</taxon>
        <taxon>Colwelliaceae</taxon>
        <taxon>Thalassotalea</taxon>
    </lineage>
</organism>
<dbReference type="Pfam" id="PF13672">
    <property type="entry name" value="PP2C_2"/>
    <property type="match status" value="1"/>
</dbReference>
<dbReference type="CDD" id="cd14014">
    <property type="entry name" value="STKc_PknB_like"/>
    <property type="match status" value="1"/>
</dbReference>
<sequence length="584" mass="65635">MQVDNKVSEAALDVAFGGYSHQGVKEENQDAFAAFQPSASVRQWKGSVACIADGASCSDKAQVASQTTVTTFINDYYSTPEAWSIKDSVSRILSSLNAWLFHHGQQMQSRQNELVTTFSGIVFKSKTAHIFHAGDSRIYLYRKGKLTQLTKDHTHFYRKEKHFLTRALGMDSHLQVDNISHELAPDDQYVLTTDGVHEALSHEQMTQLLATATSDSEQVAKAICEEAVAAGSQDNVSCLIAHVVNLPNPDLAEVHRQLTARTIPPVMSTGNKIDNFVIERVIHSGTRSHVYLARDQHDKKLYVLKAPSENFADDLAYLDGFMREQWVGSRINHPSIMRIYPRDEHNVGSPFLYHVCQYIEGKTLRQWMYDNPKPSLTQVREITSAIIVSLRVLQRQSMVHRDIKPENIMITESGSAVLIDFGTVQVSGLEEINSVIADETPVGAIGYMAPEYLLGQKGNVASDLFSLGVIVYEMLTGQLPYQKSLGQHADNKPLHLWNYISARKHRGDIPSWLDLTLEKATHPTLSKRYPAYSEFLADLNTPNQTMVDKIEHAPLIERNPLVFWKFLSLILFLLLIVQTIFNTN</sequence>
<keyword evidence="1" id="KW-0723">Serine/threonine-protein kinase</keyword>
<evidence type="ECO:0000256" key="4">
    <source>
        <dbReference type="ARBA" id="ARBA00022777"/>
    </source>
</evidence>
<keyword evidence="2" id="KW-0808">Transferase</keyword>
<keyword evidence="6" id="KW-1133">Transmembrane helix</keyword>
<dbReference type="SUPFAM" id="SSF56112">
    <property type="entry name" value="Protein kinase-like (PK-like)"/>
    <property type="match status" value="1"/>
</dbReference>
<dbReference type="SMART" id="SM00332">
    <property type="entry name" value="PP2Cc"/>
    <property type="match status" value="1"/>
</dbReference>
<dbReference type="SMART" id="SM00220">
    <property type="entry name" value="S_TKc"/>
    <property type="match status" value="1"/>
</dbReference>
<proteinExistence type="predicted"/>
<evidence type="ECO:0000256" key="6">
    <source>
        <dbReference type="SAM" id="Phobius"/>
    </source>
</evidence>
<keyword evidence="4" id="KW-0418">Kinase</keyword>
<protein>
    <submittedName>
        <fullName evidence="9">Protein phosphatase</fullName>
    </submittedName>
</protein>
<keyword evidence="10" id="KW-1185">Reference proteome</keyword>